<dbReference type="GO" id="GO:0004672">
    <property type="term" value="F:protein kinase activity"/>
    <property type="evidence" value="ECO:0007669"/>
    <property type="project" value="TreeGrafter"/>
</dbReference>
<accession>A0A150GUT0</accession>
<protein>
    <submittedName>
        <fullName evidence="3">CKS2 protein</fullName>
    </submittedName>
</protein>
<comment type="caution">
    <text evidence="3">The sequence shown here is derived from an EMBL/GenBank/DDBJ whole genome shotgun (WGS) entry which is preliminary data.</text>
</comment>
<proteinExistence type="predicted"/>
<dbReference type="SMART" id="SM00777">
    <property type="entry name" value="Mad3_BUB1_I"/>
    <property type="match status" value="1"/>
</dbReference>
<dbReference type="PROSITE" id="PS51489">
    <property type="entry name" value="BUB1_N"/>
    <property type="match status" value="1"/>
</dbReference>
<dbReference type="InterPro" id="IPR013212">
    <property type="entry name" value="Mad3/Bub1_I"/>
</dbReference>
<dbReference type="GO" id="GO:0007094">
    <property type="term" value="P:mitotic spindle assembly checkpoint signaling"/>
    <property type="evidence" value="ECO:0007669"/>
    <property type="project" value="InterPro"/>
</dbReference>
<feature type="domain" description="BUB1 N-terminal" evidence="2">
    <location>
        <begin position="21"/>
        <end position="182"/>
    </location>
</feature>
<evidence type="ECO:0000313" key="4">
    <source>
        <dbReference type="Proteomes" id="UP000075714"/>
    </source>
</evidence>
<dbReference type="GO" id="GO:0051754">
    <property type="term" value="P:meiotic sister chromatid cohesion, centromeric"/>
    <property type="evidence" value="ECO:0007669"/>
    <property type="project" value="TreeGrafter"/>
</dbReference>
<evidence type="ECO:0000259" key="2">
    <source>
        <dbReference type="PROSITE" id="PS51489"/>
    </source>
</evidence>
<organism evidence="3 4">
    <name type="scientific">Gonium pectorale</name>
    <name type="common">Green alga</name>
    <dbReference type="NCBI Taxonomy" id="33097"/>
    <lineage>
        <taxon>Eukaryota</taxon>
        <taxon>Viridiplantae</taxon>
        <taxon>Chlorophyta</taxon>
        <taxon>core chlorophytes</taxon>
        <taxon>Chlorophyceae</taxon>
        <taxon>CS clade</taxon>
        <taxon>Chlamydomonadales</taxon>
        <taxon>Volvocaceae</taxon>
        <taxon>Gonium</taxon>
    </lineage>
</organism>
<evidence type="ECO:0000256" key="1">
    <source>
        <dbReference type="SAM" id="MobiDB-lite"/>
    </source>
</evidence>
<dbReference type="EMBL" id="LSYV01000007">
    <property type="protein sequence ID" value="KXZ53625.1"/>
    <property type="molecule type" value="Genomic_DNA"/>
</dbReference>
<sequence length="289" mass="31868">MDWETAKENAVPVKCGRSKAALSALGQELADETGVLEAKRRYIKWMQEYGVGAGKADLQKVLEACTKELQRHARYNNDIRFLRLWIQYADCLPDPADVFLFLKEKGIGQDFALYYEAYATYFELKGNFQSADAVYLDGVQRGAKPLERLKQKHHAFQQRMPEQKPRGLRAPVGVLEDEEFTGGENAMPGLPGYISMPQINNLRDLKPYQVIRKENMDRPAAWNQAAPLLPGFGGPAPAATGGGAAGSSGLEIFTDEEFQEADGGSGQPDKDLGPSAQPQLGCKHPVVPR</sequence>
<dbReference type="OrthoDB" id="248495at2759"/>
<dbReference type="AlphaFoldDB" id="A0A150GUT0"/>
<dbReference type="Proteomes" id="UP000075714">
    <property type="component" value="Unassembled WGS sequence"/>
</dbReference>
<keyword evidence="4" id="KW-1185">Reference proteome</keyword>
<reference evidence="4" key="1">
    <citation type="journal article" date="2016" name="Nat. Commun.">
        <title>The Gonium pectorale genome demonstrates co-option of cell cycle regulation during the evolution of multicellularity.</title>
        <authorList>
            <person name="Hanschen E.R."/>
            <person name="Marriage T.N."/>
            <person name="Ferris P.J."/>
            <person name="Hamaji T."/>
            <person name="Toyoda A."/>
            <person name="Fujiyama A."/>
            <person name="Neme R."/>
            <person name="Noguchi H."/>
            <person name="Minakuchi Y."/>
            <person name="Suzuki M."/>
            <person name="Kawai-Toyooka H."/>
            <person name="Smith D.R."/>
            <person name="Sparks H."/>
            <person name="Anderson J."/>
            <person name="Bakaric R."/>
            <person name="Luria V."/>
            <person name="Karger A."/>
            <person name="Kirschner M.W."/>
            <person name="Durand P.M."/>
            <person name="Michod R.E."/>
            <person name="Nozaki H."/>
            <person name="Olson B.J."/>
        </authorList>
    </citation>
    <scope>NUCLEOTIDE SEQUENCE [LARGE SCALE GENOMIC DNA]</scope>
    <source>
        <strain evidence="4">NIES-2863</strain>
    </source>
</reference>
<dbReference type="Gene3D" id="1.25.40.430">
    <property type="match status" value="1"/>
</dbReference>
<name>A0A150GUT0_GONPE</name>
<feature type="region of interest" description="Disordered" evidence="1">
    <location>
        <begin position="233"/>
        <end position="289"/>
    </location>
</feature>
<gene>
    <name evidence="3" type="ORF">GPECTOR_6g542</name>
</gene>
<dbReference type="GO" id="GO:0032991">
    <property type="term" value="C:protein-containing complex"/>
    <property type="evidence" value="ECO:0007669"/>
    <property type="project" value="UniProtKB-ARBA"/>
</dbReference>
<evidence type="ECO:0000313" key="3">
    <source>
        <dbReference type="EMBL" id="KXZ53625.1"/>
    </source>
</evidence>
<dbReference type="PANTHER" id="PTHR14030:SF4">
    <property type="entry name" value="BUB1 KINASE, ISOFORM A-RELATED"/>
    <property type="match status" value="1"/>
</dbReference>
<dbReference type="Pfam" id="PF08311">
    <property type="entry name" value="Mad3_BUB1_I"/>
    <property type="match status" value="1"/>
</dbReference>
<dbReference type="InterPro" id="IPR015661">
    <property type="entry name" value="Bub1/Mad3"/>
</dbReference>
<dbReference type="PANTHER" id="PTHR14030">
    <property type="entry name" value="MITOTIC CHECKPOINT SERINE/THREONINE-PROTEIN KINASE BUB1"/>
    <property type="match status" value="1"/>
</dbReference>
<dbReference type="STRING" id="33097.A0A150GUT0"/>